<evidence type="ECO:0000313" key="1">
    <source>
        <dbReference type="EMBL" id="KAF0729777.1"/>
    </source>
</evidence>
<protein>
    <submittedName>
        <fullName evidence="1">Uncharacterized protein</fullName>
    </submittedName>
</protein>
<gene>
    <name evidence="1" type="ORF">Ae201684_012668</name>
</gene>
<organism evidence="1 2">
    <name type="scientific">Aphanomyces euteiches</name>
    <dbReference type="NCBI Taxonomy" id="100861"/>
    <lineage>
        <taxon>Eukaryota</taxon>
        <taxon>Sar</taxon>
        <taxon>Stramenopiles</taxon>
        <taxon>Oomycota</taxon>
        <taxon>Saprolegniomycetes</taxon>
        <taxon>Saprolegniales</taxon>
        <taxon>Verrucalvaceae</taxon>
        <taxon>Aphanomyces</taxon>
    </lineage>
</organism>
<accession>A0A6G0WQV6</accession>
<keyword evidence="2" id="KW-1185">Reference proteome</keyword>
<dbReference type="Proteomes" id="UP000481153">
    <property type="component" value="Unassembled WGS sequence"/>
</dbReference>
<dbReference type="EMBL" id="VJMJ01000161">
    <property type="protein sequence ID" value="KAF0729777.1"/>
    <property type="molecule type" value="Genomic_DNA"/>
</dbReference>
<evidence type="ECO:0000313" key="2">
    <source>
        <dbReference type="Proteomes" id="UP000481153"/>
    </source>
</evidence>
<reference evidence="1 2" key="1">
    <citation type="submission" date="2019-07" db="EMBL/GenBank/DDBJ databases">
        <title>Genomics analysis of Aphanomyces spp. identifies a new class of oomycete effector associated with host adaptation.</title>
        <authorList>
            <person name="Gaulin E."/>
        </authorList>
    </citation>
    <scope>NUCLEOTIDE SEQUENCE [LARGE SCALE GENOMIC DNA]</scope>
    <source>
        <strain evidence="1 2">ATCC 201684</strain>
    </source>
</reference>
<name>A0A6G0WQV6_9STRA</name>
<dbReference type="AlphaFoldDB" id="A0A6G0WQV6"/>
<sequence>MATFTQFGHKKTQFSTEPSQRELFAVVSHQNCTDELTRIGLDVVLGDGLHIGGTEKHDRYRKMPNPLFTARDLTLKHISKYQEAQLPRGYELARDSSQVSSAHCFHRSFVKLH</sequence>
<comment type="caution">
    <text evidence="1">The sequence shown here is derived from an EMBL/GenBank/DDBJ whole genome shotgun (WGS) entry which is preliminary data.</text>
</comment>
<proteinExistence type="predicted"/>